<dbReference type="Gene3D" id="3.20.20.60">
    <property type="entry name" value="Phosphoenolpyruvate-binding domains"/>
    <property type="match status" value="1"/>
</dbReference>
<evidence type="ECO:0000256" key="8">
    <source>
        <dbReference type="ARBA" id="ARBA00022777"/>
    </source>
</evidence>
<evidence type="ECO:0000256" key="1">
    <source>
        <dbReference type="ARBA" id="ARBA00001958"/>
    </source>
</evidence>
<dbReference type="Pfam" id="PF00224">
    <property type="entry name" value="PK"/>
    <property type="match status" value="1"/>
</dbReference>
<keyword evidence="9" id="KW-0067">ATP-binding</keyword>
<dbReference type="InterPro" id="IPR015806">
    <property type="entry name" value="Pyrv_Knase_insert_dom_sf"/>
</dbReference>
<dbReference type="InterPro" id="IPR015813">
    <property type="entry name" value="Pyrv/PenolPyrv_kinase-like_dom"/>
</dbReference>
<evidence type="ECO:0000256" key="4">
    <source>
        <dbReference type="ARBA" id="ARBA00012142"/>
    </source>
</evidence>
<accession>A0A8J2Z5S3</accession>
<keyword evidence="6" id="KW-0479">Metal-binding</keyword>
<evidence type="ECO:0000256" key="7">
    <source>
        <dbReference type="ARBA" id="ARBA00022741"/>
    </source>
</evidence>
<protein>
    <recommendedName>
        <fullName evidence="4 13">Pyruvate kinase</fullName>
        <ecNumber evidence="4 13">2.7.1.40</ecNumber>
    </recommendedName>
</protein>
<keyword evidence="8 14" id="KW-0418">Kinase</keyword>
<keyword evidence="10 14" id="KW-0460">Magnesium</keyword>
<dbReference type="InterPro" id="IPR011037">
    <property type="entry name" value="Pyrv_Knase-like_insert_dom_sf"/>
</dbReference>
<dbReference type="InterPro" id="IPR001697">
    <property type="entry name" value="Pyr_Knase"/>
</dbReference>
<dbReference type="Gene3D" id="3.40.1380.20">
    <property type="entry name" value="Pyruvate kinase, C-terminal domain"/>
    <property type="match status" value="1"/>
</dbReference>
<dbReference type="PRINTS" id="PR01050">
    <property type="entry name" value="PYRUVTKNASE"/>
</dbReference>
<evidence type="ECO:0000256" key="3">
    <source>
        <dbReference type="ARBA" id="ARBA00008663"/>
    </source>
</evidence>
<evidence type="ECO:0000256" key="13">
    <source>
        <dbReference type="NCBIfam" id="TIGR01064"/>
    </source>
</evidence>
<dbReference type="SUPFAM" id="SSF51621">
    <property type="entry name" value="Phosphoenolpyruvate/pyruvate domain"/>
    <property type="match status" value="1"/>
</dbReference>
<evidence type="ECO:0000256" key="11">
    <source>
        <dbReference type="ARBA" id="ARBA00023152"/>
    </source>
</evidence>
<dbReference type="InterPro" id="IPR040442">
    <property type="entry name" value="Pyrv_kinase-like_dom_sf"/>
</dbReference>
<comment type="pathway">
    <text evidence="2 14">Carbohydrate degradation; glycolysis; pyruvate from D-glyceraldehyde 3-phosphate: step 5/5.</text>
</comment>
<dbReference type="Proteomes" id="UP000636949">
    <property type="component" value="Unassembled WGS sequence"/>
</dbReference>
<evidence type="ECO:0000256" key="14">
    <source>
        <dbReference type="RuleBase" id="RU000504"/>
    </source>
</evidence>
<dbReference type="PANTHER" id="PTHR11817">
    <property type="entry name" value="PYRUVATE KINASE"/>
    <property type="match status" value="1"/>
</dbReference>
<dbReference type="RefSeq" id="WP_117003426.1">
    <property type="nucleotide sequence ID" value="NZ_BMJS01000027.1"/>
</dbReference>
<dbReference type="InterPro" id="IPR015793">
    <property type="entry name" value="Pyrv_Knase_brl"/>
</dbReference>
<name>A0A8J2Z5S3_9GAMM</name>
<organism evidence="17 18">
    <name type="scientific">Cysteiniphilum litorale</name>
    <dbReference type="NCBI Taxonomy" id="2056700"/>
    <lineage>
        <taxon>Bacteria</taxon>
        <taxon>Pseudomonadati</taxon>
        <taxon>Pseudomonadota</taxon>
        <taxon>Gammaproteobacteria</taxon>
        <taxon>Thiotrichales</taxon>
        <taxon>Fastidiosibacteraceae</taxon>
        <taxon>Cysteiniphilum</taxon>
    </lineage>
</organism>
<dbReference type="EC" id="2.7.1.40" evidence="4 13"/>
<evidence type="ECO:0000313" key="17">
    <source>
        <dbReference type="EMBL" id="GGG03376.1"/>
    </source>
</evidence>
<feature type="domain" description="Pyruvate kinase barrel" evidence="15">
    <location>
        <begin position="1"/>
        <end position="324"/>
    </location>
</feature>
<feature type="domain" description="Pyruvate kinase C-terminal" evidence="16">
    <location>
        <begin position="357"/>
        <end position="471"/>
    </location>
</feature>
<evidence type="ECO:0000259" key="16">
    <source>
        <dbReference type="Pfam" id="PF02887"/>
    </source>
</evidence>
<dbReference type="EMBL" id="BMJS01000027">
    <property type="protein sequence ID" value="GGG03376.1"/>
    <property type="molecule type" value="Genomic_DNA"/>
</dbReference>
<dbReference type="UniPathway" id="UPA00109">
    <property type="reaction ID" value="UER00188"/>
</dbReference>
<keyword evidence="18" id="KW-1185">Reference proteome</keyword>
<evidence type="ECO:0000313" key="18">
    <source>
        <dbReference type="Proteomes" id="UP000636949"/>
    </source>
</evidence>
<gene>
    <name evidence="17" type="primary">pyk</name>
    <name evidence="17" type="ORF">GCM10010995_21000</name>
</gene>
<dbReference type="NCBIfam" id="NF004491">
    <property type="entry name" value="PRK05826.1"/>
    <property type="match status" value="1"/>
</dbReference>
<dbReference type="SUPFAM" id="SSF52935">
    <property type="entry name" value="PK C-terminal domain-like"/>
    <property type="match status" value="1"/>
</dbReference>
<dbReference type="InterPro" id="IPR018209">
    <property type="entry name" value="Pyrv_Knase_AS"/>
</dbReference>
<evidence type="ECO:0000256" key="2">
    <source>
        <dbReference type="ARBA" id="ARBA00004997"/>
    </source>
</evidence>
<keyword evidence="11 14" id="KW-0324">Glycolysis</keyword>
<dbReference type="Pfam" id="PF02887">
    <property type="entry name" value="PK_C"/>
    <property type="match status" value="1"/>
</dbReference>
<evidence type="ECO:0000256" key="6">
    <source>
        <dbReference type="ARBA" id="ARBA00022723"/>
    </source>
</evidence>
<dbReference type="PROSITE" id="PS00110">
    <property type="entry name" value="PYRUVATE_KINASE"/>
    <property type="match status" value="1"/>
</dbReference>
<dbReference type="GO" id="GO:0016301">
    <property type="term" value="F:kinase activity"/>
    <property type="evidence" value="ECO:0007669"/>
    <property type="project" value="UniProtKB-KW"/>
</dbReference>
<dbReference type="Gene3D" id="2.40.33.10">
    <property type="entry name" value="PK beta-barrel domain-like"/>
    <property type="match status" value="1"/>
</dbReference>
<comment type="similarity">
    <text evidence="3 14">Belongs to the pyruvate kinase family.</text>
</comment>
<evidence type="ECO:0000256" key="9">
    <source>
        <dbReference type="ARBA" id="ARBA00022840"/>
    </source>
</evidence>
<proteinExistence type="inferred from homology"/>
<evidence type="ECO:0000256" key="5">
    <source>
        <dbReference type="ARBA" id="ARBA00022679"/>
    </source>
</evidence>
<reference evidence="17" key="2">
    <citation type="submission" date="2020-09" db="EMBL/GenBank/DDBJ databases">
        <authorList>
            <person name="Sun Q."/>
            <person name="Zhou Y."/>
        </authorList>
    </citation>
    <scope>NUCLEOTIDE SEQUENCE</scope>
    <source>
        <strain evidence="17">CGMCC 1.15758</strain>
    </source>
</reference>
<keyword evidence="12 17" id="KW-0670">Pyruvate</keyword>
<sequence length="477" mass="51465">MRRTKILATIGPASESKEVLSKMVDAGLNAVRCNFSHGTADDHRKRVQLIREVAKEKGVYIGILADLQGPKIRVAKFKDGKVLLKNGDTFILDAEMDKAAGDEKSVGIDYKELPNDVKKGDVLLLDDGKIVLTVAKVEGAKVHCKVTVGGKLSNNKGINKKGGGLTAPALTEKDKEDIKTAAALEVDYVAVSFPRDAKDMEYARKLLLESGSEAGVVAKVERTEAVANIEEIIKASDAIMVARGDLAVEIGDENVPAAQKMIIRLTRELDKVVITATQMMESMITSSTPTRAEVSDVANAVLDGTDVVMLSAESAAGDYPVETVSAMSRVCEAAENSNLVHIVSKDNVTRHHDRVDEAVASAAVYLANHVDAKAIISLTESGSTALWMSRINTHLPIYALSRNRMTLGKMTLYRGVVPIEFDSTRMARFYVNREASLELEKRGIVKAGEWMVLTSGDHMGVHGGTNKIKVIQAGNVV</sequence>
<dbReference type="GO" id="GO:0030955">
    <property type="term" value="F:potassium ion binding"/>
    <property type="evidence" value="ECO:0007669"/>
    <property type="project" value="UniProtKB-UniRule"/>
</dbReference>
<dbReference type="InterPro" id="IPR015795">
    <property type="entry name" value="Pyrv_Knase_C"/>
</dbReference>
<comment type="catalytic activity">
    <reaction evidence="14">
        <text>pyruvate + ATP = phosphoenolpyruvate + ADP + H(+)</text>
        <dbReference type="Rhea" id="RHEA:18157"/>
        <dbReference type="ChEBI" id="CHEBI:15361"/>
        <dbReference type="ChEBI" id="CHEBI:15378"/>
        <dbReference type="ChEBI" id="CHEBI:30616"/>
        <dbReference type="ChEBI" id="CHEBI:58702"/>
        <dbReference type="ChEBI" id="CHEBI:456216"/>
        <dbReference type="EC" id="2.7.1.40"/>
    </reaction>
</comment>
<evidence type="ECO:0000256" key="12">
    <source>
        <dbReference type="ARBA" id="ARBA00023317"/>
    </source>
</evidence>
<reference evidence="17" key="1">
    <citation type="journal article" date="2014" name="Int. J. Syst. Evol. Microbiol.">
        <title>Complete genome sequence of Corynebacterium casei LMG S-19264T (=DSM 44701T), isolated from a smear-ripened cheese.</title>
        <authorList>
            <consortium name="US DOE Joint Genome Institute (JGI-PGF)"/>
            <person name="Walter F."/>
            <person name="Albersmeier A."/>
            <person name="Kalinowski J."/>
            <person name="Ruckert C."/>
        </authorList>
    </citation>
    <scope>NUCLEOTIDE SEQUENCE</scope>
    <source>
        <strain evidence="17">CGMCC 1.15758</strain>
    </source>
</reference>
<dbReference type="AlphaFoldDB" id="A0A8J2Z5S3"/>
<dbReference type="InterPro" id="IPR036918">
    <property type="entry name" value="Pyrv_Knase_C_sf"/>
</dbReference>
<keyword evidence="5 14" id="KW-0808">Transferase</keyword>
<evidence type="ECO:0000256" key="10">
    <source>
        <dbReference type="ARBA" id="ARBA00022842"/>
    </source>
</evidence>
<dbReference type="FunFam" id="2.40.33.10:FF:000002">
    <property type="entry name" value="Pyruvate kinase"/>
    <property type="match status" value="1"/>
</dbReference>
<dbReference type="SUPFAM" id="SSF50800">
    <property type="entry name" value="PK beta-barrel domain-like"/>
    <property type="match status" value="1"/>
</dbReference>
<dbReference type="GO" id="GO:0004743">
    <property type="term" value="F:pyruvate kinase activity"/>
    <property type="evidence" value="ECO:0007669"/>
    <property type="project" value="UniProtKB-UniRule"/>
</dbReference>
<evidence type="ECO:0000259" key="15">
    <source>
        <dbReference type="Pfam" id="PF00224"/>
    </source>
</evidence>
<dbReference type="OrthoDB" id="9812123at2"/>
<comment type="caution">
    <text evidence="17">The sequence shown here is derived from an EMBL/GenBank/DDBJ whole genome shotgun (WGS) entry which is preliminary data.</text>
</comment>
<comment type="cofactor">
    <cofactor evidence="1">
        <name>K(+)</name>
        <dbReference type="ChEBI" id="CHEBI:29103"/>
    </cofactor>
</comment>
<keyword evidence="7" id="KW-0547">Nucleotide-binding</keyword>
<dbReference type="NCBIfam" id="TIGR01064">
    <property type="entry name" value="pyruv_kin"/>
    <property type="match status" value="1"/>
</dbReference>
<dbReference type="GO" id="GO:0000287">
    <property type="term" value="F:magnesium ion binding"/>
    <property type="evidence" value="ECO:0007669"/>
    <property type="project" value="UniProtKB-UniRule"/>
</dbReference>
<dbReference type="GO" id="GO:0005524">
    <property type="term" value="F:ATP binding"/>
    <property type="evidence" value="ECO:0007669"/>
    <property type="project" value="UniProtKB-KW"/>
</dbReference>
<dbReference type="NCBIfam" id="NF004978">
    <property type="entry name" value="PRK06354.1"/>
    <property type="match status" value="1"/>
</dbReference>